<evidence type="ECO:0000313" key="5">
    <source>
        <dbReference type="EMBL" id="CAE1296107.1"/>
    </source>
</evidence>
<dbReference type="Pfam" id="PF11894">
    <property type="entry name" value="Nup192"/>
    <property type="match status" value="2"/>
</dbReference>
<name>A0A812D8D7_ACAPH</name>
<dbReference type="GO" id="GO:0044611">
    <property type="term" value="C:nuclear pore inner ring"/>
    <property type="evidence" value="ECO:0007669"/>
    <property type="project" value="TreeGrafter"/>
</dbReference>
<evidence type="ECO:0000256" key="2">
    <source>
        <dbReference type="ARBA" id="ARBA00005892"/>
    </source>
</evidence>
<dbReference type="InterPro" id="IPR021827">
    <property type="entry name" value="Nup186/Nup192/Nup205"/>
</dbReference>
<gene>
    <name evidence="5" type="ORF">SPHA_51241</name>
</gene>
<organism evidence="5 6">
    <name type="scientific">Acanthosepion pharaonis</name>
    <name type="common">Pharaoh cuttlefish</name>
    <name type="synonym">Sepia pharaonis</name>
    <dbReference type="NCBI Taxonomy" id="158019"/>
    <lineage>
        <taxon>Eukaryota</taxon>
        <taxon>Metazoa</taxon>
        <taxon>Spiralia</taxon>
        <taxon>Lophotrochozoa</taxon>
        <taxon>Mollusca</taxon>
        <taxon>Cephalopoda</taxon>
        <taxon>Coleoidea</taxon>
        <taxon>Decapodiformes</taxon>
        <taxon>Sepiida</taxon>
        <taxon>Sepiina</taxon>
        <taxon>Sepiidae</taxon>
        <taxon>Acanthosepion</taxon>
    </lineage>
</organism>
<keyword evidence="4" id="KW-0539">Nucleus</keyword>
<sequence>MATVEMAVNSGARLWTPFKELYDAVDTVLLKKQMESLHDLEVILRRHKPDFLTLLKSPEKNPLQREMVKKATKEGLPVYAEQRTQTLSQDFIDEALIFSDLFNVNEFAAVEFLLAGQNQQPNYPGLGRGLVAVLLYYDGQRALVNSLHVLLQARDGRMWTMGNSQEVTNLITSYTDQLIDDGLVGKILDLVKNMDLDKEVEKLEKERALGPPKHRKQVVDLYKEIRLSLTECIFSMAAQHPLNEADTLRLIAFLREDCKWNPDGTLEPASLCVLMTLLYCFDNRLLEHEDKEDIIQNLPMINNEKYIRSIHQILVLDQQWSHPEIKAVACFAWALSLRQLYISQHPCAPGINEFCEEDENIVFSAIKDKVFSFLRTAVIAAPHFFEEEFYVGRIHGLLTDFIIHMPLKVTELRNLELLKLLAELYGQDKLGLEYGLEYWCPAESAITDTHLGTSALHHRPPQRQVALYKFVRLAGDLLPASLYVPYIQLLIGLANSPQCAWHCFNLLKMNGMNSGNSAHMVSWDHIFISLNQYYTNLRREVPSQTFGGHHSHGGITPQEQEALIAVLQLTECIASQNKECRIAIYENQQWMPTTVLFGLAGCSIPAGLKAQILLTLAALGKSPEIAASLWQNLEASQIVATVSNSVRHQQGGIQVELEEVESRNEEYTLSRAFLTLINTLINSSIPQGLGAGYRPPGFGPYLDFIVDNVLLKCLARAYKNPAEKWKVAIAALEILYKILCEHKILASHFVGDTQLGQGDGSFIVSKPPGHILMILMLNDSGLLRLILQILNDALLQFAAYIEFPASVQSDLVALFTTNEVTHRELLQGFVECLENEEEEETNQAENQENLGVTGIPFDSWRQVTEVLVTTCSHELLDKESQQTLLFELLQDLLIKVADNDTLQELTAPVAGVVLVVMANLRRCFMIESLVGTEELQQNSSQSAICDSRAGTRTLFATSLHIVLKGILDYIQKSCGSQQKVRMYLYGSLLYYLQIAQKPTLPNWVCPETDVIGVSKVLVDSEEGEFDNLSRENLSIIMSYSDSLLDILCKDTCDGHHVGRLLSLSVLDCILSLDKRSQCLNFMISKGYLQHLIDSILSDDLHLQHLLDPSVDSLKHLYSFEGRMTFFNRVASSPAGAYSLLRHGLMKHLAECEVFSMRPEHERGQADNILSLDEDIAPSPFARYRRLLFAVLKLCLAIISSVGVENSNIAKEVMFFLFFCFFFSSSTPPI</sequence>
<comment type="subcellular location">
    <subcellularLocation>
        <location evidence="1">Nucleus</location>
    </subcellularLocation>
</comment>
<dbReference type="EMBL" id="CAHIKZ030003094">
    <property type="protein sequence ID" value="CAE1296107.1"/>
    <property type="molecule type" value="Genomic_DNA"/>
</dbReference>
<comment type="similarity">
    <text evidence="2">Belongs to the NUP186/NUP192/NUP205 family.</text>
</comment>
<accession>A0A812D8D7</accession>
<dbReference type="PANTHER" id="PTHR31344">
    <property type="entry name" value="NUCLEAR PORE COMPLEX PROTEIN NUP205"/>
    <property type="match status" value="1"/>
</dbReference>
<comment type="caution">
    <text evidence="5">The sequence shown here is derived from an EMBL/GenBank/DDBJ whole genome shotgun (WGS) entry which is preliminary data.</text>
</comment>
<evidence type="ECO:0000256" key="3">
    <source>
        <dbReference type="ARBA" id="ARBA00022448"/>
    </source>
</evidence>
<dbReference type="Proteomes" id="UP000597762">
    <property type="component" value="Unassembled WGS sequence"/>
</dbReference>
<keyword evidence="3" id="KW-0813">Transport</keyword>
<reference evidence="5" key="1">
    <citation type="submission" date="2021-01" db="EMBL/GenBank/DDBJ databases">
        <authorList>
            <person name="Li R."/>
            <person name="Bekaert M."/>
        </authorList>
    </citation>
    <scope>NUCLEOTIDE SEQUENCE</scope>
    <source>
        <strain evidence="5">Farmed</strain>
    </source>
</reference>
<evidence type="ECO:0000256" key="4">
    <source>
        <dbReference type="ARBA" id="ARBA00023242"/>
    </source>
</evidence>
<dbReference type="PANTHER" id="PTHR31344:SF0">
    <property type="entry name" value="NUCLEAR PORE COMPLEX PROTEIN NUP205"/>
    <property type="match status" value="1"/>
</dbReference>
<proteinExistence type="inferred from homology"/>
<evidence type="ECO:0000256" key="1">
    <source>
        <dbReference type="ARBA" id="ARBA00004123"/>
    </source>
</evidence>
<dbReference type="GO" id="GO:0017056">
    <property type="term" value="F:structural constituent of nuclear pore"/>
    <property type="evidence" value="ECO:0007669"/>
    <property type="project" value="TreeGrafter"/>
</dbReference>
<keyword evidence="6" id="KW-1185">Reference proteome</keyword>
<dbReference type="OrthoDB" id="2019644at2759"/>
<evidence type="ECO:0000313" key="6">
    <source>
        <dbReference type="Proteomes" id="UP000597762"/>
    </source>
</evidence>
<dbReference type="AlphaFoldDB" id="A0A812D8D7"/>
<dbReference type="GO" id="GO:0006999">
    <property type="term" value="P:nuclear pore organization"/>
    <property type="evidence" value="ECO:0007669"/>
    <property type="project" value="TreeGrafter"/>
</dbReference>
<protein>
    <submittedName>
        <fullName evidence="5">NUP205</fullName>
    </submittedName>
</protein>